<dbReference type="Proteomes" id="UP000196027">
    <property type="component" value="Chromosome"/>
</dbReference>
<keyword evidence="10" id="KW-0745">Spermidine biosynthesis</keyword>
<dbReference type="Gene3D" id="1.10.287.3440">
    <property type="match status" value="1"/>
</dbReference>
<dbReference type="Gene3D" id="3.20.20.10">
    <property type="entry name" value="Alanine racemase"/>
    <property type="match status" value="1"/>
</dbReference>
<evidence type="ECO:0000313" key="19">
    <source>
        <dbReference type="EMBL" id="ARU54636.1"/>
    </source>
</evidence>
<sequence length="641" mass="72872">MQSYLSNDWNIDDASETYGIRAWGRNYFDISENGDVVVSCTTAEGEKVRVALPDIIAGMKARGFEMPALLRIENILDHRVRMINEAFTKAIEQASYQSIYRGVFPIKVNQQRHVVEEIVKFGRRYHHGLEAGSKAELMIALASSPDEERYIVCNGYKDEEFINLGLRAVQLGWRCFFVLETLSELELIIRCSQQLSVQPILGVRVKLSSTVDGHWKTSSGDRSIFGLTSIQLVEVVERLKLAGMLDCLKMLHFHLGSQIPNIQNIRQGVQEACRYYISLIKEGAAMGHLDLGGGLAIDYEGVSQCDTHSKNYTLSEYCIDIVEAVMETLDPQGVAHPVLMTESGRFTVAHSSLFLFNVLEVSNFDPVKNVRLLPDNMQSGHYDEKLRNLLDVLECITPKNVQECYNDAHFYRSEIRRKFNQGQADLRTRAVAENVFLEIIQRIQEVAASTQQIPKELTNLREDFADIYYGNFSVFQSLPDTWAIKQVFPVMPVHRLQEQPTREAMIADLTCDCDGKLDNFIGKRHTIPLHALEEGKDYFLGVFLVGAYQETLSDLHNLFGDSNVVSVRVTGDGEFEFVREIHGDSIADVLSYVEYDPRILQERFRDTVEQAVRSGKINVETRREILGAFDESLRGYTYFEH</sequence>
<dbReference type="GO" id="GO:0006527">
    <property type="term" value="P:L-arginine catabolic process"/>
    <property type="evidence" value="ECO:0007669"/>
    <property type="project" value="InterPro"/>
</dbReference>
<dbReference type="OrthoDB" id="9802658at2"/>
<dbReference type="SUPFAM" id="SSF51419">
    <property type="entry name" value="PLP-binding barrel"/>
    <property type="match status" value="1"/>
</dbReference>
<comment type="function">
    <text evidence="3">Catalyzes the biosynthesis of agmatine from arginine.</text>
</comment>
<keyword evidence="20" id="KW-1185">Reference proteome</keyword>
<dbReference type="Gene3D" id="2.40.37.10">
    <property type="entry name" value="Lyase, Ornithine Decarboxylase, Chain A, domain 1"/>
    <property type="match status" value="1"/>
</dbReference>
<dbReference type="AlphaFoldDB" id="A0A1Y0I4C5"/>
<dbReference type="Pfam" id="PF17810">
    <property type="entry name" value="Arg_decarb_HB"/>
    <property type="match status" value="1"/>
</dbReference>
<dbReference type="InterPro" id="IPR041128">
    <property type="entry name" value="Arg_decarbox_C"/>
</dbReference>
<dbReference type="PRINTS" id="PR01179">
    <property type="entry name" value="ODADCRBXLASE"/>
</dbReference>
<dbReference type="EC" id="4.1.1.19" evidence="5 13"/>
<feature type="domain" description="Orn/DAP/Arg decarboxylase 2 N-terminal" evidence="16">
    <location>
        <begin position="99"/>
        <end position="349"/>
    </location>
</feature>
<comment type="cofactor">
    <cofactor evidence="1 14">
        <name>pyridoxal 5'-phosphate</name>
        <dbReference type="ChEBI" id="CHEBI:597326"/>
    </cofactor>
</comment>
<evidence type="ECO:0000256" key="6">
    <source>
        <dbReference type="ARBA" id="ARBA00022723"/>
    </source>
</evidence>
<keyword evidence="7" id="KW-0210">Decarboxylase</keyword>
<evidence type="ECO:0000256" key="3">
    <source>
        <dbReference type="ARBA" id="ARBA00002257"/>
    </source>
</evidence>
<dbReference type="PANTHER" id="PTHR43295">
    <property type="entry name" value="ARGININE DECARBOXYLASE"/>
    <property type="match status" value="1"/>
</dbReference>
<dbReference type="GO" id="GO:0008792">
    <property type="term" value="F:arginine decarboxylase activity"/>
    <property type="evidence" value="ECO:0007669"/>
    <property type="project" value="UniProtKB-UniRule"/>
</dbReference>
<dbReference type="InterPro" id="IPR009006">
    <property type="entry name" value="Ala_racemase/Decarboxylase_C"/>
</dbReference>
<evidence type="ECO:0000259" key="18">
    <source>
        <dbReference type="Pfam" id="PF17944"/>
    </source>
</evidence>
<accession>A0A1Y0I4C5</accession>
<feature type="active site" description="Proton donor" evidence="15">
    <location>
        <position position="511"/>
    </location>
</feature>
<evidence type="ECO:0000256" key="5">
    <source>
        <dbReference type="ARBA" id="ARBA00012426"/>
    </source>
</evidence>
<comment type="cofactor">
    <cofactor evidence="2">
        <name>Mg(2+)</name>
        <dbReference type="ChEBI" id="CHEBI:18420"/>
    </cofactor>
</comment>
<keyword evidence="6" id="KW-0479">Metal-binding</keyword>
<protein>
    <recommendedName>
        <fullName evidence="5 13">Arginine decarboxylase</fullName>
        <ecNumber evidence="5 13">4.1.1.19</ecNumber>
    </recommendedName>
</protein>
<evidence type="ECO:0000256" key="1">
    <source>
        <dbReference type="ARBA" id="ARBA00001933"/>
    </source>
</evidence>
<dbReference type="PIRSF" id="PIRSF001336">
    <property type="entry name" value="Arg_decrbxlase"/>
    <property type="match status" value="1"/>
</dbReference>
<dbReference type="PANTHER" id="PTHR43295:SF9">
    <property type="entry name" value="BIOSYNTHETIC ARGININE DECARBOXYLASE"/>
    <property type="match status" value="1"/>
</dbReference>
<evidence type="ECO:0000256" key="12">
    <source>
        <dbReference type="ARBA" id="ARBA00023239"/>
    </source>
</evidence>
<keyword evidence="9 14" id="KW-0663">Pyridoxal phosphate</keyword>
<dbReference type="InterPro" id="IPR002985">
    <property type="entry name" value="Arg_decrbxlase"/>
</dbReference>
<dbReference type="InterPro" id="IPR022644">
    <property type="entry name" value="De-COase2_N"/>
</dbReference>
<dbReference type="InterPro" id="IPR022653">
    <property type="entry name" value="De-COase2_pyr-phos_BS"/>
</dbReference>
<keyword evidence="8" id="KW-0460">Magnesium</keyword>
<evidence type="ECO:0000313" key="20">
    <source>
        <dbReference type="Proteomes" id="UP000196027"/>
    </source>
</evidence>
<keyword evidence="12" id="KW-0456">Lyase</keyword>
<evidence type="ECO:0000256" key="15">
    <source>
        <dbReference type="PIRSR" id="PIRSR600183-50"/>
    </source>
</evidence>
<dbReference type="GO" id="GO:0008295">
    <property type="term" value="P:spermidine biosynthetic process"/>
    <property type="evidence" value="ECO:0007669"/>
    <property type="project" value="UniProtKB-UniRule"/>
</dbReference>
<evidence type="ECO:0000256" key="8">
    <source>
        <dbReference type="ARBA" id="ARBA00022842"/>
    </source>
</evidence>
<evidence type="ECO:0000259" key="17">
    <source>
        <dbReference type="Pfam" id="PF17810"/>
    </source>
</evidence>
<dbReference type="SUPFAM" id="SSF50621">
    <property type="entry name" value="Alanine racemase C-terminal domain-like"/>
    <property type="match status" value="1"/>
</dbReference>
<evidence type="ECO:0000256" key="4">
    <source>
        <dbReference type="ARBA" id="ARBA00008357"/>
    </source>
</evidence>
<dbReference type="Pfam" id="PF02784">
    <property type="entry name" value="Orn_Arg_deC_N"/>
    <property type="match status" value="1"/>
</dbReference>
<evidence type="ECO:0000256" key="2">
    <source>
        <dbReference type="ARBA" id="ARBA00001946"/>
    </source>
</evidence>
<dbReference type="InterPro" id="IPR040634">
    <property type="entry name" value="Arg_decarb_HB"/>
</dbReference>
<dbReference type="PROSITE" id="PS00878">
    <property type="entry name" value="ODR_DC_2_1"/>
    <property type="match status" value="1"/>
</dbReference>
<dbReference type="Pfam" id="PF17944">
    <property type="entry name" value="Arg_decarbox_C"/>
    <property type="match status" value="1"/>
</dbReference>
<dbReference type="InterPro" id="IPR029066">
    <property type="entry name" value="PLP-binding_barrel"/>
</dbReference>
<gene>
    <name evidence="19" type="ORF">OLMES_0533</name>
</gene>
<dbReference type="PRINTS" id="PR01180">
    <property type="entry name" value="ARGDCRBXLASE"/>
</dbReference>
<evidence type="ECO:0000256" key="9">
    <source>
        <dbReference type="ARBA" id="ARBA00022898"/>
    </source>
</evidence>
<dbReference type="NCBIfam" id="NF003763">
    <property type="entry name" value="PRK05354.1"/>
    <property type="match status" value="1"/>
</dbReference>
<dbReference type="Gene3D" id="1.20.58.930">
    <property type="match status" value="1"/>
</dbReference>
<comment type="similarity">
    <text evidence="4">Belongs to the Orn/Lys/Arg decarboxylase class-II family. SpeA subfamily.</text>
</comment>
<evidence type="ECO:0000256" key="13">
    <source>
        <dbReference type="NCBIfam" id="TIGR01273"/>
    </source>
</evidence>
<dbReference type="EMBL" id="CP021425">
    <property type="protein sequence ID" value="ARU54636.1"/>
    <property type="molecule type" value="Genomic_DNA"/>
</dbReference>
<evidence type="ECO:0000259" key="16">
    <source>
        <dbReference type="Pfam" id="PF02784"/>
    </source>
</evidence>
<dbReference type="CDD" id="cd06830">
    <property type="entry name" value="PLPDE_III_ADC"/>
    <property type="match status" value="1"/>
</dbReference>
<keyword evidence="11" id="KW-0620">Polyamine biosynthesis</keyword>
<dbReference type="NCBIfam" id="TIGR01273">
    <property type="entry name" value="speA"/>
    <property type="match status" value="1"/>
</dbReference>
<feature type="domain" description="Arginine decarboxylase helical bundle" evidence="17">
    <location>
        <begin position="384"/>
        <end position="460"/>
    </location>
</feature>
<dbReference type="GO" id="GO:0046872">
    <property type="term" value="F:metal ion binding"/>
    <property type="evidence" value="ECO:0007669"/>
    <property type="project" value="UniProtKB-KW"/>
</dbReference>
<organism evidence="19 20">
    <name type="scientific">Oleiphilus messinensis</name>
    <dbReference type="NCBI Taxonomy" id="141451"/>
    <lineage>
        <taxon>Bacteria</taxon>
        <taxon>Pseudomonadati</taxon>
        <taxon>Pseudomonadota</taxon>
        <taxon>Gammaproteobacteria</taxon>
        <taxon>Oceanospirillales</taxon>
        <taxon>Oleiphilaceae</taxon>
        <taxon>Oleiphilus</taxon>
    </lineage>
</organism>
<reference evidence="19 20" key="1">
    <citation type="submission" date="2017-05" db="EMBL/GenBank/DDBJ databases">
        <title>Genomic insights into alkan degradation activity of Oleiphilus messinensis.</title>
        <authorList>
            <person name="Kozyavkin S.A."/>
            <person name="Slesarev A.I."/>
            <person name="Golyshin P.N."/>
            <person name="Korzhenkov A."/>
            <person name="Golyshina O.N."/>
            <person name="Toshchakov S.V."/>
        </authorList>
    </citation>
    <scope>NUCLEOTIDE SEQUENCE [LARGE SCALE GENOMIC DNA]</scope>
    <source>
        <strain evidence="19 20">ME102</strain>
    </source>
</reference>
<evidence type="ECO:0000256" key="11">
    <source>
        <dbReference type="ARBA" id="ARBA00023115"/>
    </source>
</evidence>
<feature type="domain" description="Arginine decarboxylase C-terminal helical" evidence="18">
    <location>
        <begin position="586"/>
        <end position="639"/>
    </location>
</feature>
<evidence type="ECO:0000256" key="10">
    <source>
        <dbReference type="ARBA" id="ARBA00023066"/>
    </source>
</evidence>
<evidence type="ECO:0000256" key="7">
    <source>
        <dbReference type="ARBA" id="ARBA00022793"/>
    </source>
</evidence>
<dbReference type="InterPro" id="IPR000183">
    <property type="entry name" value="Orn/DAP/Arg_de-COase"/>
</dbReference>
<name>A0A1Y0I4C5_9GAMM</name>
<evidence type="ECO:0000256" key="14">
    <source>
        <dbReference type="PIRSR" id="PIRSR001336-50"/>
    </source>
</evidence>
<feature type="modified residue" description="N6-(pyridoxal phosphate)lysine" evidence="14">
    <location>
        <position position="107"/>
    </location>
</feature>
<dbReference type="KEGG" id="ome:OLMES_0533"/>
<proteinExistence type="inferred from homology"/>